<dbReference type="AlphaFoldDB" id="A0AB39X7U8"/>
<dbReference type="RefSeq" id="WP_369742780.1">
    <property type="nucleotide sequence ID" value="NZ_CP165718.1"/>
</dbReference>
<sequence length="342" mass="38792">MMTLGEMNQLGSAVAVAAALLLAPAAMAAEMSPTKISGQVFANFSNLQIGDQRTDNEGWQPDLKRFYIDVEHSFNADWMLKVTTDVQWQRQQDPTDVWFRHAYVQRNWDNGYYLKLGVAELPWIDYVARRVGYRYIDPSINPKNQFAGPTDLGVHVGQKGEHFSYGVAMVTGAGFKKPKVADQVDIEAAAIWHVTPTFDLAMGWYEGTRALDKGSNIDKLHNAQRWNMALSYMKKGMRAGVEYVYNDNWKQVTSATEDASDGWSAWASYAFSAKHSAFVRYDITHPSRRLKPELEQDYLQLGVDWKVMPSLTLAFVAKQSDIADVIIDRTQNEVGVWAMWNW</sequence>
<accession>A0AB39X7U8</accession>
<organism evidence="2">
    <name type="scientific">Pseudidiomarina sp. PP-1MA</name>
    <dbReference type="NCBI Taxonomy" id="3237706"/>
    <lineage>
        <taxon>Bacteria</taxon>
        <taxon>Pseudomonadati</taxon>
        <taxon>Pseudomonadota</taxon>
        <taxon>Gammaproteobacteria</taxon>
        <taxon>Alteromonadales</taxon>
        <taxon>Idiomarinaceae</taxon>
        <taxon>Pseudidiomarina</taxon>
    </lineage>
</organism>
<feature type="chain" id="PRO_5044272671" description="Phosphate-selective porin O and P" evidence="1">
    <location>
        <begin position="29"/>
        <end position="342"/>
    </location>
</feature>
<evidence type="ECO:0000313" key="2">
    <source>
        <dbReference type="EMBL" id="XDV09306.1"/>
    </source>
</evidence>
<keyword evidence="1" id="KW-0732">Signal</keyword>
<dbReference type="InterPro" id="IPR023614">
    <property type="entry name" value="Porin_dom_sf"/>
</dbReference>
<evidence type="ECO:0000256" key="1">
    <source>
        <dbReference type="SAM" id="SignalP"/>
    </source>
</evidence>
<reference evidence="2" key="1">
    <citation type="submission" date="2024-07" db="EMBL/GenBank/DDBJ databases">
        <title>Whole genome sequence of bacterial strains from algal surface.</title>
        <authorList>
            <person name="Kumar P."/>
        </authorList>
    </citation>
    <scope>NUCLEOTIDE SEQUENCE</scope>
    <source>
        <strain evidence="2">PP-1MA</strain>
    </source>
</reference>
<name>A0AB39X7U8_9GAMM</name>
<dbReference type="SUPFAM" id="SSF56935">
    <property type="entry name" value="Porins"/>
    <property type="match status" value="1"/>
</dbReference>
<gene>
    <name evidence="2" type="ORF">AB8S08_11175</name>
</gene>
<evidence type="ECO:0008006" key="3">
    <source>
        <dbReference type="Google" id="ProtNLM"/>
    </source>
</evidence>
<dbReference type="EMBL" id="CP165718">
    <property type="protein sequence ID" value="XDV09306.1"/>
    <property type="molecule type" value="Genomic_DNA"/>
</dbReference>
<protein>
    <recommendedName>
        <fullName evidence="3">Phosphate-selective porin O and P</fullName>
    </recommendedName>
</protein>
<proteinExistence type="predicted"/>
<feature type="signal peptide" evidence="1">
    <location>
        <begin position="1"/>
        <end position="28"/>
    </location>
</feature>
<dbReference type="Gene3D" id="2.40.160.10">
    <property type="entry name" value="Porin"/>
    <property type="match status" value="1"/>
</dbReference>